<dbReference type="AlphaFoldDB" id="A0A182UEL2"/>
<proteinExistence type="predicted"/>
<reference evidence="2" key="1">
    <citation type="submission" date="2014-01" db="EMBL/GenBank/DDBJ databases">
        <title>The Genome Sequence of Anopheles melas CM1001059_A (V2).</title>
        <authorList>
            <consortium name="The Broad Institute Genomics Platform"/>
            <person name="Neafsey D.E."/>
            <person name="Besansky N."/>
            <person name="Howell P."/>
            <person name="Walton C."/>
            <person name="Young S.K."/>
            <person name="Zeng Q."/>
            <person name="Gargeya S."/>
            <person name="Fitzgerald M."/>
            <person name="Haas B."/>
            <person name="Abouelleil A."/>
            <person name="Allen A.W."/>
            <person name="Alvarado L."/>
            <person name="Arachchi H.M."/>
            <person name="Berlin A.M."/>
            <person name="Chapman S.B."/>
            <person name="Gainer-Dewar J."/>
            <person name="Goldberg J."/>
            <person name="Griggs A."/>
            <person name="Gujja S."/>
            <person name="Hansen M."/>
            <person name="Howarth C."/>
            <person name="Imamovic A."/>
            <person name="Ireland A."/>
            <person name="Larimer J."/>
            <person name="McCowan C."/>
            <person name="Murphy C."/>
            <person name="Pearson M."/>
            <person name="Poon T.W."/>
            <person name="Priest M."/>
            <person name="Roberts A."/>
            <person name="Saif S."/>
            <person name="Shea T."/>
            <person name="Sisk P."/>
            <person name="Sykes S."/>
            <person name="Wortman J."/>
            <person name="Nusbaum C."/>
            <person name="Birren B."/>
        </authorList>
    </citation>
    <scope>NUCLEOTIDE SEQUENCE [LARGE SCALE GENOMIC DNA]</scope>
    <source>
        <strain evidence="2">CM1001059</strain>
    </source>
</reference>
<organism evidence="1 2">
    <name type="scientific">Anopheles melas</name>
    <dbReference type="NCBI Taxonomy" id="34690"/>
    <lineage>
        <taxon>Eukaryota</taxon>
        <taxon>Metazoa</taxon>
        <taxon>Ecdysozoa</taxon>
        <taxon>Arthropoda</taxon>
        <taxon>Hexapoda</taxon>
        <taxon>Insecta</taxon>
        <taxon>Pterygota</taxon>
        <taxon>Neoptera</taxon>
        <taxon>Endopterygota</taxon>
        <taxon>Diptera</taxon>
        <taxon>Nematocera</taxon>
        <taxon>Culicoidea</taxon>
        <taxon>Culicidae</taxon>
        <taxon>Anophelinae</taxon>
        <taxon>Anopheles</taxon>
    </lineage>
</organism>
<dbReference type="Proteomes" id="UP000075902">
    <property type="component" value="Unassembled WGS sequence"/>
</dbReference>
<dbReference type="InterPro" id="IPR043159">
    <property type="entry name" value="Lectin_gal-bd_sf"/>
</dbReference>
<keyword evidence="2" id="KW-1185">Reference proteome</keyword>
<evidence type="ECO:0000313" key="2">
    <source>
        <dbReference type="Proteomes" id="UP000075902"/>
    </source>
</evidence>
<accession>A0A182UEL2</accession>
<dbReference type="EnsemblMetazoa" id="AMEC018990-RA">
    <property type="protein sequence ID" value="AMEC018990-PA"/>
    <property type="gene ID" value="AMEC018990"/>
</dbReference>
<protein>
    <submittedName>
        <fullName evidence="1">Uncharacterized protein</fullName>
    </submittedName>
</protein>
<reference evidence="1" key="2">
    <citation type="submission" date="2020-05" db="UniProtKB">
        <authorList>
            <consortium name="EnsemblMetazoa"/>
        </authorList>
    </citation>
    <scope>IDENTIFICATION</scope>
    <source>
        <strain evidence="1">CM1001059</strain>
    </source>
</reference>
<dbReference type="Gene3D" id="2.60.120.740">
    <property type="match status" value="1"/>
</dbReference>
<dbReference type="VEuPathDB" id="VectorBase:AMEC018990"/>
<evidence type="ECO:0000313" key="1">
    <source>
        <dbReference type="EnsemblMetazoa" id="AMEC018990-PA"/>
    </source>
</evidence>
<sequence length="169" mass="17861">MALALLSGTLRTYQRAGCDRELVTLSCPRGTSISIEIAQYGRSGALTVVMVEIENHPDVISQHLSHGTTSFGRFVVVVGGSGISVKAPADGMESKTDPETVHANERNLCPASTEDALDISIPGTEIEIKAPESCTWPNALQVQVPQTDSRVCVSASCVDAPQTKPKRAG</sequence>
<dbReference type="STRING" id="34690.A0A182UEL2"/>
<name>A0A182UEL2_9DIPT</name>